<dbReference type="InterPro" id="IPR002156">
    <property type="entry name" value="RNaseH_domain"/>
</dbReference>
<dbReference type="SUPFAM" id="SSF53098">
    <property type="entry name" value="Ribonuclease H-like"/>
    <property type="match status" value="2"/>
</dbReference>
<evidence type="ECO:0000259" key="3">
    <source>
        <dbReference type="PROSITE" id="PS50822"/>
    </source>
</evidence>
<organism evidence="5 6">
    <name type="scientific">Macrostomum lignano</name>
    <dbReference type="NCBI Taxonomy" id="282301"/>
    <lineage>
        <taxon>Eukaryota</taxon>
        <taxon>Metazoa</taxon>
        <taxon>Spiralia</taxon>
        <taxon>Lophotrochozoa</taxon>
        <taxon>Platyhelminthes</taxon>
        <taxon>Rhabditophora</taxon>
        <taxon>Macrostomorpha</taxon>
        <taxon>Macrostomida</taxon>
        <taxon>Macrostomidae</taxon>
        <taxon>Macrostomum</taxon>
    </lineage>
</organism>
<dbReference type="Pfam" id="PF02171">
    <property type="entry name" value="Piwi"/>
    <property type="match status" value="1"/>
</dbReference>
<dbReference type="Gene3D" id="3.40.50.2300">
    <property type="match status" value="1"/>
</dbReference>
<dbReference type="PROSITE" id="PS50879">
    <property type="entry name" value="RNASE_H_1"/>
    <property type="match status" value="1"/>
</dbReference>
<sequence length="1338" mass="150478">PVAKEPFTFKQELDDLPKEQLKELIWEETLRCLARKGWRAKAGAFLAAASLDTISRIPDASSRAPWSDWRAKAKIMVCEADTRKSSDAENLQLAGERKSEACQKPDVTIYSDGSVQELGGGSGVVIWKTDEPREQRAAPIIIKEPAGLPASSLQAELKAITRGLEWLQAHDQSALLVSDSQSGLMAIKGTGRNPLALRAQQLLEDICAQSRKVTLCCVPVHCGLTGNEAADEAAGAAAAFAQEGAGVLASVRRRLYAHAREEERDYYNAGGTSARSARAGEVAWRGTPGLNVGAEGDRETDKDTCPACGEEADTVEHVICSCPATERTRRQYGASELSWLNEDPDAALAYMYWGWYRASDQRRRQLPSRPGGGTKGRKIALYANHFNFKFSDDLRVFMYDFEIQDCNKRTQNVRQKGKTFELRRTECEAVMRAFMRQFFPKINQYRYIYDGRRVAYFLDKLPGVSSESTFKKRVLLPKDSGEGENEYSVLVVESRTPTRHFGDISTYLTTEMGTADIPIDAIRVVDVLLKATFIEKSMVPIGSRALFFERSVPLGQREGDLPWVMHQGLFASLRPQWSVRLNVDNTQVACYPSKNLADLLYEIGKSKRWRDDVWNRELSDKDRIILGKLVKMCRVEASHYKTKEGRNFTRKHTIFDLKRSPAASTITLDDGSTLTVQQYFKKQYGRDLQYPHMPCAKVSSNRNTLLPVELCTMMPYQKPPDKEGEIVSAIIRKAAVPAEQRKAEIEDRLKRLELNKSRYLAEFKVNIDVRMLQLWGRVLGSPAIGYAKNQSVKLDRGPGKWDARNAVFFETGQVQRWAFVNLDDRVRNDMPFFNMLTQQAGQNGIPLREDNCKYVKEGRPNHDLIDRMFREFQKDKIEFAMFVVNAFDKESYKTIKSLGDLKYGIITQAVLSKNVEGPRAPSPQTVGNILLKINGKLGGINWRLDQLARDLNAEGRAIVKEPMIVFGADVTHPAPTGDNSIRKSIAAVVASMDVNFTRYSAEFREQVSRKGTETNAVKEVIDDMKGAVKALLLKFYKRNGFKPTSIMFYRDGVSEGQFTEVLRHEVAAIQQACTEMATGNEYEPRITFIIVGKRHHTRLFPASKQDAIGKSGNCPAGTVVDTDIVHKREFNFYLLSHEGIQGTSKPSLYHVLWDDNKWSSDDLQLFTYYLCHVYMRCTRSVSIPSPVYYAHLCAFRARTWQGEDSSPDASSVSSRQSAATDPASLRLEKIEPAYSRDDSMFFFCKKMSTTADDTSSSSGGSSSDSFPGRHHGCIITADRVEERFRVDRRKLESLMLTSAGPTSAQEPLKLPGVCPLERFFNDIELRTGARIAWPSKLK</sequence>
<dbReference type="CDD" id="cd02846">
    <property type="entry name" value="PAZ_argonaute_like"/>
    <property type="match status" value="1"/>
</dbReference>
<dbReference type="Pfam" id="PF00075">
    <property type="entry name" value="RNase_H"/>
    <property type="match status" value="1"/>
</dbReference>
<dbReference type="Proteomes" id="UP000095280">
    <property type="component" value="Unplaced"/>
</dbReference>
<evidence type="ECO:0000313" key="6">
    <source>
        <dbReference type="WBParaSite" id="maker-uti_cns_0016590-snap-gene-0.1-mRNA-1"/>
    </source>
</evidence>
<evidence type="ECO:0000259" key="2">
    <source>
        <dbReference type="PROSITE" id="PS50821"/>
    </source>
</evidence>
<dbReference type="Pfam" id="PF02170">
    <property type="entry name" value="PAZ"/>
    <property type="match status" value="1"/>
</dbReference>
<dbReference type="InterPro" id="IPR003165">
    <property type="entry name" value="Piwi"/>
</dbReference>
<keyword evidence="1" id="KW-0175">Coiled coil</keyword>
<dbReference type="CDD" id="cd04657">
    <property type="entry name" value="Piwi_ago-like"/>
    <property type="match status" value="1"/>
</dbReference>
<dbReference type="Gene3D" id="3.30.420.10">
    <property type="entry name" value="Ribonuclease H-like superfamily/Ribonuclease H"/>
    <property type="match status" value="2"/>
</dbReference>
<feature type="domain" description="PAZ" evidence="2">
    <location>
        <begin position="598"/>
        <end position="715"/>
    </location>
</feature>
<dbReference type="PROSITE" id="PS50821">
    <property type="entry name" value="PAZ"/>
    <property type="match status" value="1"/>
</dbReference>
<proteinExistence type="predicted"/>
<protein>
    <submittedName>
        <fullName evidence="6">RNase H domain-containing protein</fullName>
    </submittedName>
</protein>
<dbReference type="InterPro" id="IPR012337">
    <property type="entry name" value="RNaseH-like_sf"/>
</dbReference>
<feature type="domain" description="Piwi" evidence="3">
    <location>
        <begin position="879"/>
        <end position="1202"/>
    </location>
</feature>
<dbReference type="PROSITE" id="PS50822">
    <property type="entry name" value="PIWI"/>
    <property type="match status" value="1"/>
</dbReference>
<dbReference type="GO" id="GO:0003723">
    <property type="term" value="F:RNA binding"/>
    <property type="evidence" value="ECO:0007669"/>
    <property type="project" value="InterPro"/>
</dbReference>
<dbReference type="InterPro" id="IPR032474">
    <property type="entry name" value="Argonaute_N"/>
</dbReference>
<dbReference type="CDD" id="cd09276">
    <property type="entry name" value="Rnase_HI_RT_non_LTR"/>
    <property type="match status" value="1"/>
</dbReference>
<dbReference type="InterPro" id="IPR045246">
    <property type="entry name" value="Piwi_ago-like"/>
</dbReference>
<name>A0A1I8ITZ2_9PLAT</name>
<keyword evidence="5" id="KW-1185">Reference proteome</keyword>
<feature type="coiled-coil region" evidence="1">
    <location>
        <begin position="735"/>
        <end position="762"/>
    </location>
</feature>
<reference evidence="6" key="1">
    <citation type="submission" date="2016-11" db="UniProtKB">
        <authorList>
            <consortium name="WormBaseParasite"/>
        </authorList>
    </citation>
    <scope>IDENTIFICATION</scope>
</reference>
<dbReference type="WBParaSite" id="maker-uti_cns_0016590-snap-gene-0.1-mRNA-1">
    <property type="protein sequence ID" value="maker-uti_cns_0016590-snap-gene-0.1-mRNA-1"/>
    <property type="gene ID" value="maker-uti_cns_0016590-snap-gene-0.1"/>
</dbReference>
<dbReference type="InterPro" id="IPR036085">
    <property type="entry name" value="PAZ_dom_sf"/>
</dbReference>
<dbReference type="GO" id="GO:0004523">
    <property type="term" value="F:RNA-DNA hybrid ribonuclease activity"/>
    <property type="evidence" value="ECO:0007669"/>
    <property type="project" value="InterPro"/>
</dbReference>
<accession>A0A1I8ITZ2</accession>
<evidence type="ECO:0000313" key="5">
    <source>
        <dbReference type="Proteomes" id="UP000095280"/>
    </source>
</evidence>
<dbReference type="Pfam" id="PF24234">
    <property type="entry name" value="KH_BICC1_1st"/>
    <property type="match status" value="1"/>
</dbReference>
<dbReference type="PANTHER" id="PTHR22891">
    <property type="entry name" value="EUKARYOTIC TRANSLATION INITIATION FACTOR 2C"/>
    <property type="match status" value="1"/>
</dbReference>
<dbReference type="InterPro" id="IPR003100">
    <property type="entry name" value="PAZ_dom"/>
</dbReference>
<dbReference type="Pfam" id="PF16486">
    <property type="entry name" value="ArgoN"/>
    <property type="match status" value="1"/>
</dbReference>
<dbReference type="SMART" id="SM00950">
    <property type="entry name" value="Piwi"/>
    <property type="match status" value="1"/>
</dbReference>
<dbReference type="Gene3D" id="2.170.260.10">
    <property type="entry name" value="paz domain"/>
    <property type="match status" value="1"/>
</dbReference>
<dbReference type="SUPFAM" id="SSF101690">
    <property type="entry name" value="PAZ domain"/>
    <property type="match status" value="1"/>
</dbReference>
<evidence type="ECO:0000259" key="4">
    <source>
        <dbReference type="PROSITE" id="PS50879"/>
    </source>
</evidence>
<evidence type="ECO:0000256" key="1">
    <source>
        <dbReference type="SAM" id="Coils"/>
    </source>
</evidence>
<dbReference type="InterPro" id="IPR047549">
    <property type="entry name" value="BICC1_KH-I_rpt1"/>
</dbReference>
<feature type="domain" description="RNase H type-1" evidence="4">
    <location>
        <begin position="103"/>
        <end position="239"/>
    </location>
</feature>
<dbReference type="InterPro" id="IPR036397">
    <property type="entry name" value="RNaseH_sf"/>
</dbReference>